<comment type="caution">
    <text evidence="2">The sequence shown here is derived from an EMBL/GenBank/DDBJ whole genome shotgun (WGS) entry which is preliminary data.</text>
</comment>
<dbReference type="AlphaFoldDB" id="A0A836FYX3"/>
<dbReference type="Pfam" id="PF04300">
    <property type="entry name" value="FBA"/>
    <property type="match status" value="1"/>
</dbReference>
<sequence>MIQKQGHWVPYELKPRTTASTAEKKRFFASHRIATGDEKWIHYDNPKRRKSWGKPLEAGDRYRLQLMRLSRALKEKRPLYAQRHDKVILLHDNARPHVAKPVKTYLETLKWEVLPHPPYSPDIAPSDFHLFVIEWIFCHKNHSPINYELTVELIDINNKQVEQFYTSYDIKKEEQKMLQFSHTFEDYGVGVRKIIFKANLNGGKQINGLRIFRTCVSVNIPEKAFVLSQS</sequence>
<reference evidence="2" key="1">
    <citation type="submission" date="2020-02" db="EMBL/GenBank/DDBJ databases">
        <title>Relaxed selection underlies rapid genomic changes in the transitions from sociality to social parasitism in ants.</title>
        <authorList>
            <person name="Bi X."/>
        </authorList>
    </citation>
    <scope>NUCLEOTIDE SEQUENCE</scope>
    <source>
        <strain evidence="2">BGI-DK2014c</strain>
        <tissue evidence="2">Whole body</tissue>
    </source>
</reference>
<dbReference type="SUPFAM" id="SSF49785">
    <property type="entry name" value="Galactose-binding domain-like"/>
    <property type="match status" value="1"/>
</dbReference>
<protein>
    <submittedName>
        <fullName evidence="2">MOS1T transposase</fullName>
    </submittedName>
</protein>
<feature type="non-terminal residue" evidence="2">
    <location>
        <position position="1"/>
    </location>
</feature>
<evidence type="ECO:0000313" key="3">
    <source>
        <dbReference type="Proteomes" id="UP000668214"/>
    </source>
</evidence>
<dbReference type="InterPro" id="IPR052709">
    <property type="entry name" value="Transposase-MT_Hybrid"/>
</dbReference>
<dbReference type="InterPro" id="IPR036397">
    <property type="entry name" value="RNaseH_sf"/>
</dbReference>
<dbReference type="PANTHER" id="PTHR46060">
    <property type="entry name" value="MARINER MOS1 TRANSPOSASE-LIKE PROTEIN"/>
    <property type="match status" value="1"/>
</dbReference>
<feature type="domain" description="FBA" evidence="1">
    <location>
        <begin position="131"/>
        <end position="209"/>
    </location>
</feature>
<accession>A0A836FYX3</accession>
<gene>
    <name evidence="2" type="ORF">G6Z78_0007602</name>
</gene>
<dbReference type="GO" id="GO:0003676">
    <property type="term" value="F:nucleic acid binding"/>
    <property type="evidence" value="ECO:0007669"/>
    <property type="project" value="InterPro"/>
</dbReference>
<dbReference type="InterPro" id="IPR008979">
    <property type="entry name" value="Galactose-bd-like_sf"/>
</dbReference>
<evidence type="ECO:0000313" key="2">
    <source>
        <dbReference type="EMBL" id="KAG5327396.1"/>
    </source>
</evidence>
<proteinExistence type="predicted"/>
<dbReference type="Gene3D" id="3.30.420.10">
    <property type="entry name" value="Ribonuclease H-like superfamily/Ribonuclease H"/>
    <property type="match status" value="1"/>
</dbReference>
<keyword evidence="3" id="KW-1185">Reference proteome</keyword>
<dbReference type="PANTHER" id="PTHR46060:SF1">
    <property type="entry name" value="MARINER MOS1 TRANSPOSASE-LIKE PROTEIN"/>
    <property type="match status" value="1"/>
</dbReference>
<dbReference type="Proteomes" id="UP000668214">
    <property type="component" value="Unassembled WGS sequence"/>
</dbReference>
<feature type="non-terminal residue" evidence="2">
    <location>
        <position position="230"/>
    </location>
</feature>
<dbReference type="InterPro" id="IPR007397">
    <property type="entry name" value="F-box-assoc_dom"/>
</dbReference>
<evidence type="ECO:0000259" key="1">
    <source>
        <dbReference type="Pfam" id="PF04300"/>
    </source>
</evidence>
<name>A0A836FYX3_9HYME</name>
<dbReference type="EMBL" id="JAANIA010000101">
    <property type="protein sequence ID" value="KAG5327396.1"/>
    <property type="molecule type" value="Genomic_DNA"/>
</dbReference>
<organism evidence="2 3">
    <name type="scientific">Pseudoatta argentina</name>
    <dbReference type="NCBI Taxonomy" id="621737"/>
    <lineage>
        <taxon>Eukaryota</taxon>
        <taxon>Metazoa</taxon>
        <taxon>Ecdysozoa</taxon>
        <taxon>Arthropoda</taxon>
        <taxon>Hexapoda</taxon>
        <taxon>Insecta</taxon>
        <taxon>Pterygota</taxon>
        <taxon>Neoptera</taxon>
        <taxon>Endopterygota</taxon>
        <taxon>Hymenoptera</taxon>
        <taxon>Apocrita</taxon>
        <taxon>Aculeata</taxon>
        <taxon>Formicoidea</taxon>
        <taxon>Formicidae</taxon>
        <taxon>Myrmicinae</taxon>
        <taxon>Pseudoatta</taxon>
    </lineage>
</organism>